<keyword evidence="6" id="KW-1185">Reference proteome</keyword>
<organism evidence="5 6">
    <name type="scientific">Trypanosoma theileri</name>
    <dbReference type="NCBI Taxonomy" id="67003"/>
    <lineage>
        <taxon>Eukaryota</taxon>
        <taxon>Discoba</taxon>
        <taxon>Euglenozoa</taxon>
        <taxon>Kinetoplastea</taxon>
        <taxon>Metakinetoplastina</taxon>
        <taxon>Trypanosomatida</taxon>
        <taxon>Trypanosomatidae</taxon>
        <taxon>Trypanosoma</taxon>
    </lineage>
</organism>
<keyword evidence="1" id="KW-0862">Zinc</keyword>
<feature type="region of interest" description="Disordered" evidence="3">
    <location>
        <begin position="183"/>
        <end position="202"/>
    </location>
</feature>
<proteinExistence type="predicted"/>
<evidence type="ECO:0000259" key="4">
    <source>
        <dbReference type="PROSITE" id="PS50158"/>
    </source>
</evidence>
<dbReference type="OrthoDB" id="1246856at2759"/>
<protein>
    <recommendedName>
        <fullName evidence="4">CCHC-type domain-containing protein</fullName>
    </recommendedName>
</protein>
<accession>A0A1X0NXT7</accession>
<dbReference type="GO" id="GO:0003676">
    <property type="term" value="F:nucleic acid binding"/>
    <property type="evidence" value="ECO:0007669"/>
    <property type="project" value="InterPro"/>
</dbReference>
<dbReference type="GO" id="GO:0008270">
    <property type="term" value="F:zinc ion binding"/>
    <property type="evidence" value="ECO:0007669"/>
    <property type="project" value="UniProtKB-KW"/>
</dbReference>
<comment type="caution">
    <text evidence="5">The sequence shown here is derived from an EMBL/GenBank/DDBJ whole genome shotgun (WGS) entry which is preliminary data.</text>
</comment>
<name>A0A1X0NXT7_9TRYP</name>
<evidence type="ECO:0000313" key="6">
    <source>
        <dbReference type="Proteomes" id="UP000192257"/>
    </source>
</evidence>
<dbReference type="EMBL" id="NBCO01000012">
    <property type="protein sequence ID" value="ORC89421.1"/>
    <property type="molecule type" value="Genomic_DNA"/>
</dbReference>
<feature type="non-terminal residue" evidence="5">
    <location>
        <position position="1"/>
    </location>
</feature>
<gene>
    <name evidence="5" type="ORF">TM35_000121960</name>
</gene>
<evidence type="ECO:0000256" key="2">
    <source>
        <dbReference type="SAM" id="Coils"/>
    </source>
</evidence>
<dbReference type="RefSeq" id="XP_028883487.1">
    <property type="nucleotide sequence ID" value="XM_029025171.1"/>
</dbReference>
<dbReference type="InterPro" id="IPR001878">
    <property type="entry name" value="Znf_CCHC"/>
</dbReference>
<keyword evidence="1" id="KW-0863">Zinc-finger</keyword>
<sequence>KGPSTISLECRPNEKSFLQYHIDGLLTLENDVLLVKMAPNKTMKWEELRPSVISFVMPLDEVFLNAFGEACKRLKPEWVAFKKVESPFNQQKPCEEGTQSKDKPIQVQINATVSVGEWINQLAQIRQENTEVKTQMKEMQTQLAETQKKLGEMQGQPTAALQQLSQQKNIQMTELLKQMGNERLNTNGGEEKSRTSQNTLNNSNNVSHLAWQGGRAPMAFKEGPQLGSQGTQEQRLPVWTAAIRPEEKIRSFEGMMDYLKETSPSQLVIAYREIFPMPANPDLAYKDAWNNFVQWTRTIRSDGMSASMIQLGRELYKQLRIIQTVKDFPGVKMEELHDAIIAFENPNDPFIQYVVKWRERNSTASSTISKKARCYRCGRVGHYSSTCHFALQKEPFEPKNDFGPGNSEYRRSGRIGHQQLLDIQDLTRPLNTVIFFRLHIGKVSQKIIKGETQKQCAQRQDFQRGFSSNNRTPAPSKGRLQ</sequence>
<feature type="compositionally biased region" description="Polar residues" evidence="3">
    <location>
        <begin position="458"/>
        <end position="473"/>
    </location>
</feature>
<feature type="coiled-coil region" evidence="2">
    <location>
        <begin position="122"/>
        <end position="156"/>
    </location>
</feature>
<evidence type="ECO:0000256" key="3">
    <source>
        <dbReference type="SAM" id="MobiDB-lite"/>
    </source>
</evidence>
<keyword evidence="2" id="KW-0175">Coiled coil</keyword>
<feature type="region of interest" description="Disordered" evidence="3">
    <location>
        <begin position="458"/>
        <end position="481"/>
    </location>
</feature>
<dbReference type="Proteomes" id="UP000192257">
    <property type="component" value="Unassembled WGS sequence"/>
</dbReference>
<dbReference type="VEuPathDB" id="TriTrypDB:TM35_000121960"/>
<dbReference type="GeneID" id="39984951"/>
<evidence type="ECO:0000256" key="1">
    <source>
        <dbReference type="PROSITE-ProRule" id="PRU00047"/>
    </source>
</evidence>
<feature type="domain" description="CCHC-type" evidence="4">
    <location>
        <begin position="373"/>
        <end position="387"/>
    </location>
</feature>
<reference evidence="5 6" key="1">
    <citation type="submission" date="2017-03" db="EMBL/GenBank/DDBJ databases">
        <title>An alternative strategy for trypanosome survival in the mammalian bloodstream revealed through genome and transcriptome analysis of the ubiquitous bovine parasite Trypanosoma (Megatrypanum) theileri.</title>
        <authorList>
            <person name="Kelly S."/>
            <person name="Ivens A."/>
            <person name="Mott A."/>
            <person name="O'Neill E."/>
            <person name="Emms D."/>
            <person name="Macleod O."/>
            <person name="Voorheis P."/>
            <person name="Matthews J."/>
            <person name="Matthews K."/>
            <person name="Carrington M."/>
        </authorList>
    </citation>
    <scope>NUCLEOTIDE SEQUENCE [LARGE SCALE GENOMIC DNA]</scope>
    <source>
        <strain evidence="5">Edinburgh</strain>
    </source>
</reference>
<evidence type="ECO:0000313" key="5">
    <source>
        <dbReference type="EMBL" id="ORC89421.1"/>
    </source>
</evidence>
<dbReference type="PROSITE" id="PS50158">
    <property type="entry name" value="ZF_CCHC"/>
    <property type="match status" value="1"/>
</dbReference>
<dbReference type="AlphaFoldDB" id="A0A1X0NXT7"/>
<keyword evidence="1" id="KW-0479">Metal-binding</keyword>